<keyword evidence="2" id="KW-0812">Transmembrane</keyword>
<evidence type="ECO:0000313" key="4">
    <source>
        <dbReference type="Proteomes" id="UP000236333"/>
    </source>
</evidence>
<evidence type="ECO:0000256" key="2">
    <source>
        <dbReference type="SAM" id="Phobius"/>
    </source>
</evidence>
<dbReference type="PANTHER" id="PTHR30188">
    <property type="entry name" value="ABC TRANSPORTER PERMEASE PROTEIN-RELATED"/>
    <property type="match status" value="1"/>
</dbReference>
<feature type="compositionally biased region" description="Basic residues" evidence="1">
    <location>
        <begin position="167"/>
        <end position="180"/>
    </location>
</feature>
<keyword evidence="4" id="KW-1185">Reference proteome</keyword>
<keyword evidence="2" id="KW-1133">Transmembrane helix</keyword>
<feature type="transmembrane region" description="Helical" evidence="2">
    <location>
        <begin position="137"/>
        <end position="156"/>
    </location>
</feature>
<name>A0A2J8A093_9CHLO</name>
<evidence type="ECO:0000313" key="3">
    <source>
        <dbReference type="EMBL" id="PNH05926.1"/>
    </source>
</evidence>
<dbReference type="Proteomes" id="UP000236333">
    <property type="component" value="Unassembled WGS sequence"/>
</dbReference>
<evidence type="ECO:0000256" key="1">
    <source>
        <dbReference type="SAM" id="MobiDB-lite"/>
    </source>
</evidence>
<dbReference type="InterPro" id="IPR030802">
    <property type="entry name" value="Permease_MalE"/>
</dbReference>
<dbReference type="GO" id="GO:0005548">
    <property type="term" value="F:phospholipid transporter activity"/>
    <property type="evidence" value="ECO:0007669"/>
    <property type="project" value="TreeGrafter"/>
</dbReference>
<feature type="transmembrane region" description="Helical" evidence="2">
    <location>
        <begin position="98"/>
        <end position="117"/>
    </location>
</feature>
<dbReference type="AlphaFoldDB" id="A0A2J8A093"/>
<dbReference type="GO" id="GO:0043190">
    <property type="term" value="C:ATP-binding cassette (ABC) transporter complex"/>
    <property type="evidence" value="ECO:0007669"/>
    <property type="project" value="InterPro"/>
</dbReference>
<sequence>MALASRVGRTASLAPAPCPQLLPPLRRAVAPVQPGGAATRPAASATRPRPRLAALEAANPALEVIPPEPEERESTPFAQTPGAPGILRVLNEAKAPKWLFRTVSCLVLGGQVVLRIFKGNIHWRNTMDQLKLVGPQSLGVSLLTASFVGMVFTIQGRGRGGAMLWRRPQRRRPQHGKGRNRAHEEGDGEGDEEGSFQHFEAIALVVLIPPTAV</sequence>
<gene>
    <name evidence="3" type="ORF">TSOC_007770</name>
</gene>
<organism evidence="3 4">
    <name type="scientific">Tetrabaena socialis</name>
    <dbReference type="NCBI Taxonomy" id="47790"/>
    <lineage>
        <taxon>Eukaryota</taxon>
        <taxon>Viridiplantae</taxon>
        <taxon>Chlorophyta</taxon>
        <taxon>core chlorophytes</taxon>
        <taxon>Chlorophyceae</taxon>
        <taxon>CS clade</taxon>
        <taxon>Chlamydomonadales</taxon>
        <taxon>Tetrabaenaceae</taxon>
        <taxon>Tetrabaena</taxon>
    </lineage>
</organism>
<proteinExistence type="predicted"/>
<reference evidence="3 4" key="1">
    <citation type="journal article" date="2017" name="Mol. Biol. Evol.">
        <title>The 4-celled Tetrabaena socialis nuclear genome reveals the essential components for genetic control of cell number at the origin of multicellularity in the volvocine lineage.</title>
        <authorList>
            <person name="Featherston J."/>
            <person name="Arakaki Y."/>
            <person name="Hanschen E.R."/>
            <person name="Ferris P.J."/>
            <person name="Michod R.E."/>
            <person name="Olson B.J.S.C."/>
            <person name="Nozaki H."/>
            <person name="Durand P.M."/>
        </authorList>
    </citation>
    <scope>NUCLEOTIDE SEQUENCE [LARGE SCALE GENOMIC DNA]</scope>
    <source>
        <strain evidence="3 4">NIES-571</strain>
    </source>
</reference>
<dbReference type="PANTHER" id="PTHR30188:SF4">
    <property type="entry name" value="PROTEIN TRIGALACTOSYLDIACYLGLYCEROL 1, CHLOROPLASTIC"/>
    <property type="match status" value="1"/>
</dbReference>
<feature type="region of interest" description="Disordered" evidence="1">
    <location>
        <begin position="163"/>
        <end position="193"/>
    </location>
</feature>
<dbReference type="OrthoDB" id="6500128at2759"/>
<dbReference type="EMBL" id="PGGS01000271">
    <property type="protein sequence ID" value="PNH05926.1"/>
    <property type="molecule type" value="Genomic_DNA"/>
</dbReference>
<accession>A0A2J8A093</accession>
<keyword evidence="2" id="KW-0472">Membrane</keyword>
<protein>
    <submittedName>
        <fullName evidence="3">Protein TRIGALACTOSYLDIACYLGLYCEROL 1, chloroplastic</fullName>
    </submittedName>
</protein>
<comment type="caution">
    <text evidence="3">The sequence shown here is derived from an EMBL/GenBank/DDBJ whole genome shotgun (WGS) entry which is preliminary data.</text>
</comment>